<name>A0AAF3FNP9_9BILA</name>
<evidence type="ECO:0000256" key="8">
    <source>
        <dbReference type="ARBA" id="ARBA00023239"/>
    </source>
</evidence>
<evidence type="ECO:0000256" key="2">
    <source>
        <dbReference type="ARBA" id="ARBA00005189"/>
    </source>
</evidence>
<proteinExistence type="predicted"/>
<evidence type="ECO:0000256" key="3">
    <source>
        <dbReference type="ARBA" id="ARBA00012243"/>
    </source>
</evidence>
<keyword evidence="13" id="KW-1185">Reference proteome</keyword>
<evidence type="ECO:0000256" key="6">
    <source>
        <dbReference type="ARBA" id="ARBA00023098"/>
    </source>
</evidence>
<evidence type="ECO:0000256" key="9">
    <source>
        <dbReference type="ARBA" id="ARBA00023264"/>
    </source>
</evidence>
<keyword evidence="5" id="KW-0210">Decarboxylase</keyword>
<dbReference type="Pfam" id="PF02666">
    <property type="entry name" value="PS_Dcarbxylase"/>
    <property type="match status" value="1"/>
</dbReference>
<protein>
    <recommendedName>
        <fullName evidence="3">phosphatidylserine decarboxylase</fullName>
        <ecNumber evidence="3">4.1.1.65</ecNumber>
    </recommendedName>
</protein>
<evidence type="ECO:0000256" key="11">
    <source>
        <dbReference type="ARBA" id="ARBA00024326"/>
    </source>
</evidence>
<keyword evidence="7" id="KW-0594">Phospholipid biosynthesis</keyword>
<evidence type="ECO:0000313" key="13">
    <source>
        <dbReference type="Proteomes" id="UP000887575"/>
    </source>
</evidence>
<evidence type="ECO:0000256" key="7">
    <source>
        <dbReference type="ARBA" id="ARBA00023209"/>
    </source>
</evidence>
<keyword evidence="10" id="KW-0670">Pyruvate</keyword>
<accession>A0AAF3FNP9</accession>
<dbReference type="WBParaSite" id="MBELARI_LOCUS8669">
    <property type="protein sequence ID" value="MBELARI_LOCUS8669"/>
    <property type="gene ID" value="MBELARI_LOCUS8669"/>
</dbReference>
<dbReference type="PANTHER" id="PTHR10067:SF6">
    <property type="entry name" value="PHOSPHATIDYLSERINE DECARBOXYLASE PROENZYME, MITOCHONDRIAL"/>
    <property type="match status" value="1"/>
</dbReference>
<dbReference type="GO" id="GO:0004609">
    <property type="term" value="F:phosphatidylserine decarboxylase activity"/>
    <property type="evidence" value="ECO:0007669"/>
    <property type="project" value="UniProtKB-EC"/>
</dbReference>
<evidence type="ECO:0000256" key="1">
    <source>
        <dbReference type="ARBA" id="ARBA00001928"/>
    </source>
</evidence>
<dbReference type="EC" id="4.1.1.65" evidence="3"/>
<comment type="cofactor">
    <cofactor evidence="1">
        <name>pyruvate</name>
        <dbReference type="ChEBI" id="CHEBI:15361"/>
    </cofactor>
</comment>
<organism evidence="13 14">
    <name type="scientific">Mesorhabditis belari</name>
    <dbReference type="NCBI Taxonomy" id="2138241"/>
    <lineage>
        <taxon>Eukaryota</taxon>
        <taxon>Metazoa</taxon>
        <taxon>Ecdysozoa</taxon>
        <taxon>Nematoda</taxon>
        <taxon>Chromadorea</taxon>
        <taxon>Rhabditida</taxon>
        <taxon>Rhabditina</taxon>
        <taxon>Rhabditomorpha</taxon>
        <taxon>Rhabditoidea</taxon>
        <taxon>Rhabditidae</taxon>
        <taxon>Mesorhabditinae</taxon>
        <taxon>Mesorhabditis</taxon>
    </lineage>
</organism>
<keyword evidence="9" id="KW-1208">Phospholipid metabolism</keyword>
<keyword evidence="4" id="KW-0444">Lipid biosynthesis</keyword>
<sequence>MDGRDAGTSGIAAGKRDAFNLLGFFNKISPLRQFVRVSQMRSQETLHLFPSTTSPITYAHYSTQPGPVNSATLNAAAKTIKLQRRGRLIRFFGVSSLLIRSYFSLPWNAISRTAGSLANKEIPEGLRATLFGAFARAYDCRMEEALNPDFKGYTTFAEFFNRSLRPETRPISASPLVSPADGIVLHFGRVEDGRVEYVKGHDYDIQQFVGDVKLNNAEELDLYQVVIYLAPGNYHSFHSPARWVAEEARHYPGLLLSVRPSLLNRVPHLFCLNERVVLNGEWKHGFFSMSAVAATNVGDIAIDAKPELQTNVRVRRRYAKNTSQWPNKFITHFYLERKLASFVSDRQSFWSFKPRQLFVLPSKLGILFDMDKA</sequence>
<dbReference type="AlphaFoldDB" id="A0AAF3FNP9"/>
<dbReference type="NCBIfam" id="TIGR00163">
    <property type="entry name" value="PS_decarb"/>
    <property type="match status" value="1"/>
</dbReference>
<dbReference type="PANTHER" id="PTHR10067">
    <property type="entry name" value="PHOSPHATIDYLSERINE DECARBOXYLASE"/>
    <property type="match status" value="1"/>
</dbReference>
<evidence type="ECO:0000256" key="5">
    <source>
        <dbReference type="ARBA" id="ARBA00022793"/>
    </source>
</evidence>
<dbReference type="InterPro" id="IPR033177">
    <property type="entry name" value="PSD-B"/>
</dbReference>
<evidence type="ECO:0000256" key="4">
    <source>
        <dbReference type="ARBA" id="ARBA00022516"/>
    </source>
</evidence>
<comment type="function">
    <text evidence="12">Catalyzes the formation of phosphatidylethanolamine (PtdEtn) from phosphatidylserine (PtdSer). Plays a central role in phospholipid metabolism and in the interorganelle trafficking of phosphatidylserine. May be involved in lipid droplet biogenesis at the endoplasmic reticulum membrane.</text>
</comment>
<dbReference type="InterPro" id="IPR003817">
    <property type="entry name" value="PS_Dcarbxylase"/>
</dbReference>
<comment type="pathway">
    <text evidence="11">Phospholipid metabolism; phosphatidylethanolamine biosynthesis.</text>
</comment>
<evidence type="ECO:0000313" key="14">
    <source>
        <dbReference type="WBParaSite" id="MBELARI_LOCUS8669"/>
    </source>
</evidence>
<dbReference type="Proteomes" id="UP000887575">
    <property type="component" value="Unassembled WGS sequence"/>
</dbReference>
<comment type="pathway">
    <text evidence="2">Lipid metabolism.</text>
</comment>
<keyword evidence="8" id="KW-0456">Lyase</keyword>
<evidence type="ECO:0000256" key="10">
    <source>
        <dbReference type="ARBA" id="ARBA00023317"/>
    </source>
</evidence>
<keyword evidence="6" id="KW-0443">Lipid metabolism</keyword>
<dbReference type="GO" id="GO:0005739">
    <property type="term" value="C:mitochondrion"/>
    <property type="evidence" value="ECO:0007669"/>
    <property type="project" value="TreeGrafter"/>
</dbReference>
<evidence type="ECO:0000256" key="12">
    <source>
        <dbReference type="ARBA" id="ARBA00045136"/>
    </source>
</evidence>
<reference evidence="14" key="1">
    <citation type="submission" date="2024-02" db="UniProtKB">
        <authorList>
            <consortium name="WormBaseParasite"/>
        </authorList>
    </citation>
    <scope>IDENTIFICATION</scope>
</reference>
<dbReference type="GO" id="GO:0006646">
    <property type="term" value="P:phosphatidylethanolamine biosynthetic process"/>
    <property type="evidence" value="ECO:0007669"/>
    <property type="project" value="TreeGrafter"/>
</dbReference>